<feature type="compositionally biased region" description="Basic and acidic residues" evidence="1">
    <location>
        <begin position="77"/>
        <end position="89"/>
    </location>
</feature>
<protein>
    <submittedName>
        <fullName evidence="2">Hypp1679 protein</fullName>
    </submittedName>
</protein>
<feature type="region of interest" description="Disordered" evidence="1">
    <location>
        <begin position="75"/>
        <end position="114"/>
    </location>
</feature>
<dbReference type="EMBL" id="OV696688">
    <property type="protein sequence ID" value="CAH1256550.1"/>
    <property type="molecule type" value="Genomic_DNA"/>
</dbReference>
<dbReference type="Proteomes" id="UP000838412">
    <property type="component" value="Chromosome 3"/>
</dbReference>
<name>A0A8K0EP97_BRALA</name>
<organism evidence="2 3">
    <name type="scientific">Branchiostoma lanceolatum</name>
    <name type="common">Common lancelet</name>
    <name type="synonym">Amphioxus lanceolatum</name>
    <dbReference type="NCBI Taxonomy" id="7740"/>
    <lineage>
        <taxon>Eukaryota</taxon>
        <taxon>Metazoa</taxon>
        <taxon>Chordata</taxon>
        <taxon>Cephalochordata</taxon>
        <taxon>Leptocardii</taxon>
        <taxon>Amphioxiformes</taxon>
        <taxon>Branchiostomatidae</taxon>
        <taxon>Branchiostoma</taxon>
    </lineage>
</organism>
<sequence>MYRRVARSELLRDDSWRPLCYTAPIISANEAHKPPRLRKDVSNCQPSDHVRGWHVAFSVRAAGEMHTAPVIRAANEASERHGRMDERSGGEQQAVRSDADSAAGSHDARVRSCS</sequence>
<dbReference type="AlphaFoldDB" id="A0A8K0EP97"/>
<keyword evidence="3" id="KW-1185">Reference proteome</keyword>
<gene>
    <name evidence="2" type="primary">Hypp1679</name>
    <name evidence="2" type="ORF">BLAG_LOCUS14815</name>
</gene>
<evidence type="ECO:0000313" key="2">
    <source>
        <dbReference type="EMBL" id="CAH1256550.1"/>
    </source>
</evidence>
<evidence type="ECO:0000256" key="1">
    <source>
        <dbReference type="SAM" id="MobiDB-lite"/>
    </source>
</evidence>
<reference evidence="2" key="1">
    <citation type="submission" date="2022-01" db="EMBL/GenBank/DDBJ databases">
        <authorList>
            <person name="Braso-Vives M."/>
        </authorList>
    </citation>
    <scope>NUCLEOTIDE SEQUENCE</scope>
</reference>
<proteinExistence type="predicted"/>
<evidence type="ECO:0000313" key="3">
    <source>
        <dbReference type="Proteomes" id="UP000838412"/>
    </source>
</evidence>
<accession>A0A8K0EP97</accession>